<dbReference type="EMBL" id="VSSQ01036979">
    <property type="protein sequence ID" value="MPM89574.1"/>
    <property type="molecule type" value="Genomic_DNA"/>
</dbReference>
<evidence type="ECO:0000313" key="1">
    <source>
        <dbReference type="EMBL" id="MPM89574.1"/>
    </source>
</evidence>
<accession>A0A645DJE6</accession>
<protein>
    <submittedName>
        <fullName evidence="1">Uncharacterized protein</fullName>
    </submittedName>
</protein>
<proteinExistence type="predicted"/>
<comment type="caution">
    <text evidence="1">The sequence shown here is derived from an EMBL/GenBank/DDBJ whole genome shotgun (WGS) entry which is preliminary data.</text>
</comment>
<name>A0A645DJE6_9ZZZZ</name>
<dbReference type="AlphaFoldDB" id="A0A645DJE6"/>
<reference evidence="1" key="1">
    <citation type="submission" date="2019-08" db="EMBL/GenBank/DDBJ databases">
        <authorList>
            <person name="Kucharzyk K."/>
            <person name="Murdoch R.W."/>
            <person name="Higgins S."/>
            <person name="Loffler F."/>
        </authorList>
    </citation>
    <scope>NUCLEOTIDE SEQUENCE</scope>
</reference>
<sequence length="188" mass="21778">MDEKEKVIDSRVIDRDDFISFSSNNLLLNEEEELRKSINFDKAGKSIIVEYNNDEPVEPSIDETSVVVDYDFNEVPRKIKAGFEVFGAGMDNDSPVIGDIRWKPSSYKVVKGESTGVYDCFEYKEEMYFCYQCNNIITNFEEKYSDVIYVNGAGKYTIYVTLEKEIFTSNGWVSENIKEILKYEFIAE</sequence>
<organism evidence="1">
    <name type="scientific">bioreactor metagenome</name>
    <dbReference type="NCBI Taxonomy" id="1076179"/>
    <lineage>
        <taxon>unclassified sequences</taxon>
        <taxon>metagenomes</taxon>
        <taxon>ecological metagenomes</taxon>
    </lineage>
</organism>
<gene>
    <name evidence="1" type="ORF">SDC9_136684</name>
</gene>